<dbReference type="EMBL" id="BAAAQM010000031">
    <property type="protein sequence ID" value="GAA1983218.1"/>
    <property type="molecule type" value="Genomic_DNA"/>
</dbReference>
<keyword evidence="7" id="KW-0902">Two-component regulatory system</keyword>
<dbReference type="GO" id="GO:0016301">
    <property type="term" value="F:kinase activity"/>
    <property type="evidence" value="ECO:0007669"/>
    <property type="project" value="UniProtKB-KW"/>
</dbReference>
<sequence>MRDQLLIILMGAGSAVGAASIGWIVLRLLRGRSLRASLFASAATAVLAVVAGALIASRAMFISSHDAGVVLVVSLSGAFVTLVLAFLLGRSLADDSRTLSSALQALGDGEQAAPRQAPATAELAALSRELAATSAKLTESRDRERALERSRRELVAWVSHDLRTPLAGLRAMAEALEDGVAPDPARYHMMMRQAADRLAGMVDDLFELSRIHAGALKLTLESVALADLVDGALAEGQPLAKARGIDLSGVVTTSATVRGDIRELSRALSNLVVNAIRHTPADGMVRIEATEVRSPDAATGTEIDLPSDTIPAESHIRISVTDACGGIPTEDLDRVFDVAWRGTPARTPEADSPVGAGAGLGLAIVRGIAEAHSGDVTVDNVEGGCRFQLRLPVPAA</sequence>
<evidence type="ECO:0000313" key="10">
    <source>
        <dbReference type="EMBL" id="GAA1983218.1"/>
    </source>
</evidence>
<dbReference type="Proteomes" id="UP001499854">
    <property type="component" value="Unassembled WGS sequence"/>
</dbReference>
<dbReference type="Gene3D" id="3.30.565.10">
    <property type="entry name" value="Histidine kinase-like ATPase, C-terminal domain"/>
    <property type="match status" value="1"/>
</dbReference>
<dbReference type="SMART" id="SM00388">
    <property type="entry name" value="HisKA"/>
    <property type="match status" value="1"/>
</dbReference>
<dbReference type="InterPro" id="IPR005467">
    <property type="entry name" value="His_kinase_dom"/>
</dbReference>
<dbReference type="SMART" id="SM00387">
    <property type="entry name" value="HATPase_c"/>
    <property type="match status" value="1"/>
</dbReference>
<feature type="transmembrane region" description="Helical" evidence="8">
    <location>
        <begin position="38"/>
        <end position="61"/>
    </location>
</feature>
<dbReference type="InterPro" id="IPR036097">
    <property type="entry name" value="HisK_dim/P_sf"/>
</dbReference>
<evidence type="ECO:0000256" key="4">
    <source>
        <dbReference type="ARBA" id="ARBA00022553"/>
    </source>
</evidence>
<keyword evidence="5" id="KW-0808">Transferase</keyword>
<evidence type="ECO:0000256" key="8">
    <source>
        <dbReference type="SAM" id="Phobius"/>
    </source>
</evidence>
<dbReference type="RefSeq" id="WP_344659645.1">
    <property type="nucleotide sequence ID" value="NZ_BAAAQM010000031.1"/>
</dbReference>
<name>A0ABP5DN87_9ACTN</name>
<dbReference type="Gene3D" id="1.10.287.130">
    <property type="match status" value="1"/>
</dbReference>
<dbReference type="PANTHER" id="PTHR43711">
    <property type="entry name" value="TWO-COMPONENT HISTIDINE KINASE"/>
    <property type="match status" value="1"/>
</dbReference>
<feature type="domain" description="Histidine kinase" evidence="9">
    <location>
        <begin position="157"/>
        <end position="395"/>
    </location>
</feature>
<evidence type="ECO:0000256" key="6">
    <source>
        <dbReference type="ARBA" id="ARBA00022777"/>
    </source>
</evidence>
<dbReference type="InterPro" id="IPR003594">
    <property type="entry name" value="HATPase_dom"/>
</dbReference>
<dbReference type="InterPro" id="IPR003661">
    <property type="entry name" value="HisK_dim/P_dom"/>
</dbReference>
<dbReference type="Pfam" id="PF02518">
    <property type="entry name" value="HATPase_c"/>
    <property type="match status" value="1"/>
</dbReference>
<dbReference type="InterPro" id="IPR036890">
    <property type="entry name" value="HATPase_C_sf"/>
</dbReference>
<protein>
    <recommendedName>
        <fullName evidence="3">histidine kinase</fullName>
        <ecNumber evidence="3">2.7.13.3</ecNumber>
    </recommendedName>
</protein>
<dbReference type="PANTHER" id="PTHR43711:SF1">
    <property type="entry name" value="HISTIDINE KINASE 1"/>
    <property type="match status" value="1"/>
</dbReference>
<comment type="caution">
    <text evidence="10">The sequence shown here is derived from an EMBL/GenBank/DDBJ whole genome shotgun (WGS) entry which is preliminary data.</text>
</comment>
<comment type="subcellular location">
    <subcellularLocation>
        <location evidence="2">Cell membrane</location>
    </subcellularLocation>
</comment>
<dbReference type="CDD" id="cd00082">
    <property type="entry name" value="HisKA"/>
    <property type="match status" value="1"/>
</dbReference>
<keyword evidence="4" id="KW-0597">Phosphoprotein</keyword>
<evidence type="ECO:0000256" key="3">
    <source>
        <dbReference type="ARBA" id="ARBA00012438"/>
    </source>
</evidence>
<dbReference type="PRINTS" id="PR00344">
    <property type="entry name" value="BCTRLSENSOR"/>
</dbReference>
<dbReference type="SUPFAM" id="SSF55874">
    <property type="entry name" value="ATPase domain of HSP90 chaperone/DNA topoisomerase II/histidine kinase"/>
    <property type="match status" value="1"/>
</dbReference>
<evidence type="ECO:0000313" key="11">
    <source>
        <dbReference type="Proteomes" id="UP001499854"/>
    </source>
</evidence>
<dbReference type="EC" id="2.7.13.3" evidence="3"/>
<dbReference type="PROSITE" id="PS50109">
    <property type="entry name" value="HIS_KIN"/>
    <property type="match status" value="1"/>
</dbReference>
<evidence type="ECO:0000256" key="7">
    <source>
        <dbReference type="ARBA" id="ARBA00023012"/>
    </source>
</evidence>
<keyword evidence="8" id="KW-1133">Transmembrane helix</keyword>
<dbReference type="InterPro" id="IPR004358">
    <property type="entry name" value="Sig_transdc_His_kin-like_C"/>
</dbReference>
<feature type="transmembrane region" description="Helical" evidence="8">
    <location>
        <begin position="67"/>
        <end position="88"/>
    </location>
</feature>
<evidence type="ECO:0000259" key="9">
    <source>
        <dbReference type="PROSITE" id="PS50109"/>
    </source>
</evidence>
<comment type="catalytic activity">
    <reaction evidence="1">
        <text>ATP + protein L-histidine = ADP + protein N-phospho-L-histidine.</text>
        <dbReference type="EC" id="2.7.13.3"/>
    </reaction>
</comment>
<organism evidence="10 11">
    <name type="scientific">Catenulispora subtropica</name>
    <dbReference type="NCBI Taxonomy" id="450798"/>
    <lineage>
        <taxon>Bacteria</taxon>
        <taxon>Bacillati</taxon>
        <taxon>Actinomycetota</taxon>
        <taxon>Actinomycetes</taxon>
        <taxon>Catenulisporales</taxon>
        <taxon>Catenulisporaceae</taxon>
        <taxon>Catenulispora</taxon>
    </lineage>
</organism>
<evidence type="ECO:0000256" key="5">
    <source>
        <dbReference type="ARBA" id="ARBA00022679"/>
    </source>
</evidence>
<evidence type="ECO:0000256" key="2">
    <source>
        <dbReference type="ARBA" id="ARBA00004236"/>
    </source>
</evidence>
<keyword evidence="8" id="KW-0812">Transmembrane</keyword>
<keyword evidence="11" id="KW-1185">Reference proteome</keyword>
<dbReference type="Pfam" id="PF00512">
    <property type="entry name" value="HisKA"/>
    <property type="match status" value="1"/>
</dbReference>
<keyword evidence="8" id="KW-0472">Membrane</keyword>
<gene>
    <name evidence="10" type="ORF">GCM10009838_51100</name>
</gene>
<accession>A0ABP5DN87</accession>
<proteinExistence type="predicted"/>
<dbReference type="InterPro" id="IPR050736">
    <property type="entry name" value="Sensor_HK_Regulatory"/>
</dbReference>
<keyword evidence="6 10" id="KW-0418">Kinase</keyword>
<reference evidence="11" key="1">
    <citation type="journal article" date="2019" name="Int. J. Syst. Evol. Microbiol.">
        <title>The Global Catalogue of Microorganisms (GCM) 10K type strain sequencing project: providing services to taxonomists for standard genome sequencing and annotation.</title>
        <authorList>
            <consortium name="The Broad Institute Genomics Platform"/>
            <consortium name="The Broad Institute Genome Sequencing Center for Infectious Disease"/>
            <person name="Wu L."/>
            <person name="Ma J."/>
        </authorList>
    </citation>
    <scope>NUCLEOTIDE SEQUENCE [LARGE SCALE GENOMIC DNA]</scope>
    <source>
        <strain evidence="11">JCM 16013</strain>
    </source>
</reference>
<feature type="transmembrane region" description="Helical" evidence="8">
    <location>
        <begin position="6"/>
        <end position="26"/>
    </location>
</feature>
<dbReference type="SUPFAM" id="SSF47384">
    <property type="entry name" value="Homodimeric domain of signal transducing histidine kinase"/>
    <property type="match status" value="1"/>
</dbReference>
<evidence type="ECO:0000256" key="1">
    <source>
        <dbReference type="ARBA" id="ARBA00000085"/>
    </source>
</evidence>